<protein>
    <submittedName>
        <fullName evidence="4">t-SNARE coiled-coil homology domain-containing protein</fullName>
    </submittedName>
</protein>
<dbReference type="AlphaFoldDB" id="A0A0K0E8E5"/>
<dbReference type="Proteomes" id="UP000035681">
    <property type="component" value="Unplaced"/>
</dbReference>
<feature type="signal peptide" evidence="1">
    <location>
        <begin position="1"/>
        <end position="18"/>
    </location>
</feature>
<evidence type="ECO:0000256" key="1">
    <source>
        <dbReference type="SAM" id="SignalP"/>
    </source>
</evidence>
<evidence type="ECO:0000313" key="4">
    <source>
        <dbReference type="WBParaSite" id="TCONS_00003015.p1"/>
    </source>
</evidence>
<dbReference type="WBParaSite" id="TCONS_00003015.p1">
    <property type="protein sequence ID" value="TCONS_00003015.p1"/>
    <property type="gene ID" value="XLOC_002785"/>
</dbReference>
<proteinExistence type="predicted"/>
<dbReference type="WBParaSite" id="SSTP_0000577600.1">
    <property type="protein sequence ID" value="SSTP_0000577600.1"/>
    <property type="gene ID" value="SSTP_0000577600"/>
</dbReference>
<feature type="chain" id="PRO_5005327627" evidence="1">
    <location>
        <begin position="19"/>
        <end position="168"/>
    </location>
</feature>
<reference evidence="3" key="1">
    <citation type="submission" date="2015-08" db="UniProtKB">
        <authorList>
            <consortium name="WormBaseParasite"/>
        </authorList>
    </citation>
    <scope>IDENTIFICATION</scope>
</reference>
<sequence>MFIHIFFILLSLFIVIFPLRYNGGPISYGGVPQTLMNSQQNLLSYQQMLPLQYQQSTNFGYPTSYSPYQYISPYINSNDILGRYLSYTPYSNSYLTQLSNVYNPTSSYNLIQPTVSSYPYTSTYGSSNIFGYTNSGLSLNGILPSSSIGNYPLLSKSYAMNYPYIKKT</sequence>
<keyword evidence="1" id="KW-0732">Signal</keyword>
<evidence type="ECO:0000313" key="3">
    <source>
        <dbReference type="WBParaSite" id="SSTP_0000577600.1"/>
    </source>
</evidence>
<name>A0A0K0E8E5_STRER</name>
<keyword evidence="2" id="KW-1185">Reference proteome</keyword>
<organism evidence="3">
    <name type="scientific">Strongyloides stercoralis</name>
    <name type="common">Threadworm</name>
    <dbReference type="NCBI Taxonomy" id="6248"/>
    <lineage>
        <taxon>Eukaryota</taxon>
        <taxon>Metazoa</taxon>
        <taxon>Ecdysozoa</taxon>
        <taxon>Nematoda</taxon>
        <taxon>Chromadorea</taxon>
        <taxon>Rhabditida</taxon>
        <taxon>Tylenchina</taxon>
        <taxon>Panagrolaimomorpha</taxon>
        <taxon>Strongyloidoidea</taxon>
        <taxon>Strongyloididae</taxon>
        <taxon>Strongyloides</taxon>
    </lineage>
</organism>
<accession>A0A0K0E8E5</accession>
<evidence type="ECO:0000313" key="2">
    <source>
        <dbReference type="Proteomes" id="UP000035681"/>
    </source>
</evidence>